<dbReference type="RefSeq" id="XP_056547983.1">
    <property type="nucleotide sequence ID" value="XM_056684377.1"/>
</dbReference>
<evidence type="ECO:0000313" key="2">
    <source>
        <dbReference type="Proteomes" id="UP001149163"/>
    </source>
</evidence>
<proteinExistence type="predicted"/>
<reference evidence="1" key="2">
    <citation type="journal article" date="2023" name="IMA Fungus">
        <title>Comparative genomic study of the Penicillium genus elucidates a diverse pangenome and 15 lateral gene transfer events.</title>
        <authorList>
            <person name="Petersen C."/>
            <person name="Sorensen T."/>
            <person name="Nielsen M.R."/>
            <person name="Sondergaard T.E."/>
            <person name="Sorensen J.L."/>
            <person name="Fitzpatrick D.A."/>
            <person name="Frisvad J.C."/>
            <person name="Nielsen K.L."/>
        </authorList>
    </citation>
    <scope>NUCLEOTIDE SEQUENCE</scope>
    <source>
        <strain evidence="1">IBT 26290</strain>
    </source>
</reference>
<accession>A0A9W9LUB2</accession>
<gene>
    <name evidence="1" type="ORF">N7482_002252</name>
</gene>
<name>A0A9W9LUB2_9EURO</name>
<dbReference type="EMBL" id="JAPQKN010000001">
    <property type="protein sequence ID" value="KAJ5176375.1"/>
    <property type="molecule type" value="Genomic_DNA"/>
</dbReference>
<dbReference type="OrthoDB" id="4757095at2759"/>
<dbReference type="GeneID" id="81423553"/>
<protein>
    <submittedName>
        <fullName evidence="1">Uncharacterized protein</fullName>
    </submittedName>
</protein>
<organism evidence="1 2">
    <name type="scientific">Penicillium canariense</name>
    <dbReference type="NCBI Taxonomy" id="189055"/>
    <lineage>
        <taxon>Eukaryota</taxon>
        <taxon>Fungi</taxon>
        <taxon>Dikarya</taxon>
        <taxon>Ascomycota</taxon>
        <taxon>Pezizomycotina</taxon>
        <taxon>Eurotiomycetes</taxon>
        <taxon>Eurotiomycetidae</taxon>
        <taxon>Eurotiales</taxon>
        <taxon>Aspergillaceae</taxon>
        <taxon>Penicillium</taxon>
    </lineage>
</organism>
<sequence length="150" mass="17179">MESLDFRIISDIRSVLASRSFFAIRSLEISFLHACLDQRIQILDDEWFDQWTALWNVIKGAKGLLNIQAWVKMDQESGNTMTAEQEARLFAPLVELDRLRQFKVEVTWPANEASEALLLDAPFHLVRDDNPIPDKPELVFETVTCSLGSL</sequence>
<comment type="caution">
    <text evidence="1">The sequence shown here is derived from an EMBL/GenBank/DDBJ whole genome shotgun (WGS) entry which is preliminary data.</text>
</comment>
<dbReference type="Proteomes" id="UP001149163">
    <property type="component" value="Unassembled WGS sequence"/>
</dbReference>
<reference evidence="1" key="1">
    <citation type="submission" date="2022-11" db="EMBL/GenBank/DDBJ databases">
        <authorList>
            <person name="Petersen C."/>
        </authorList>
    </citation>
    <scope>NUCLEOTIDE SEQUENCE</scope>
    <source>
        <strain evidence="1">IBT 26290</strain>
    </source>
</reference>
<dbReference type="AlphaFoldDB" id="A0A9W9LUB2"/>
<keyword evidence="2" id="KW-1185">Reference proteome</keyword>
<evidence type="ECO:0000313" key="1">
    <source>
        <dbReference type="EMBL" id="KAJ5176375.1"/>
    </source>
</evidence>